<dbReference type="PANTHER" id="PTHR43065">
    <property type="entry name" value="SENSOR HISTIDINE KINASE"/>
    <property type="match status" value="1"/>
</dbReference>
<dbReference type="InterPro" id="IPR013655">
    <property type="entry name" value="PAS_fold_3"/>
</dbReference>
<dbReference type="Pfam" id="PF00072">
    <property type="entry name" value="Response_reg"/>
    <property type="match status" value="1"/>
</dbReference>
<organism evidence="9">
    <name type="scientific">Rhodanobacter sp. IGA1.0</name>
    <dbReference type="NCBI Taxonomy" id="3158582"/>
    <lineage>
        <taxon>Bacteria</taxon>
        <taxon>Pseudomonadati</taxon>
        <taxon>Pseudomonadota</taxon>
        <taxon>Gammaproteobacteria</taxon>
        <taxon>Lysobacterales</taxon>
        <taxon>Rhodanobacteraceae</taxon>
        <taxon>Rhodanobacter</taxon>
    </lineage>
</organism>
<dbReference type="PROSITE" id="PS50113">
    <property type="entry name" value="PAC"/>
    <property type="match status" value="1"/>
</dbReference>
<feature type="domain" description="Response regulatory" evidence="6">
    <location>
        <begin position="554"/>
        <end position="664"/>
    </location>
</feature>
<feature type="domain" description="Histidine kinase" evidence="5">
    <location>
        <begin position="310"/>
        <end position="530"/>
    </location>
</feature>
<dbReference type="SUPFAM" id="SSF52172">
    <property type="entry name" value="CheY-like"/>
    <property type="match status" value="2"/>
</dbReference>
<dbReference type="PROSITE" id="PS50112">
    <property type="entry name" value="PAS"/>
    <property type="match status" value="1"/>
</dbReference>
<dbReference type="Pfam" id="PF00512">
    <property type="entry name" value="HisKA"/>
    <property type="match status" value="1"/>
</dbReference>
<dbReference type="InterPro" id="IPR035965">
    <property type="entry name" value="PAS-like_dom_sf"/>
</dbReference>
<feature type="domain" description="PAS" evidence="7">
    <location>
        <begin position="147"/>
        <end position="217"/>
    </location>
</feature>
<dbReference type="InterPro" id="IPR011006">
    <property type="entry name" value="CheY-like_superfamily"/>
</dbReference>
<dbReference type="PRINTS" id="PR00344">
    <property type="entry name" value="BCTRLSENSOR"/>
</dbReference>
<dbReference type="Gene3D" id="3.30.565.10">
    <property type="entry name" value="Histidine kinase-like ATPase, C-terminal domain"/>
    <property type="match status" value="1"/>
</dbReference>
<dbReference type="SUPFAM" id="SSF55785">
    <property type="entry name" value="PYP-like sensor domain (PAS domain)"/>
    <property type="match status" value="1"/>
</dbReference>
<evidence type="ECO:0000256" key="4">
    <source>
        <dbReference type="PROSITE-ProRule" id="PRU00169"/>
    </source>
</evidence>
<dbReference type="InterPro" id="IPR000014">
    <property type="entry name" value="PAS"/>
</dbReference>
<name>A0AAU7QGK4_9GAMM</name>
<comment type="catalytic activity">
    <reaction evidence="1">
        <text>ATP + protein L-histidine = ADP + protein N-phospho-L-histidine.</text>
        <dbReference type="EC" id="2.7.13.3"/>
    </reaction>
</comment>
<dbReference type="SMART" id="SM00388">
    <property type="entry name" value="HisKA"/>
    <property type="match status" value="1"/>
</dbReference>
<dbReference type="InterPro" id="IPR004358">
    <property type="entry name" value="Sig_transdc_His_kin-like_C"/>
</dbReference>
<protein>
    <recommendedName>
        <fullName evidence="2">histidine kinase</fullName>
        <ecNumber evidence="2">2.7.13.3</ecNumber>
    </recommendedName>
</protein>
<dbReference type="Pfam" id="PF02518">
    <property type="entry name" value="HATPase_c"/>
    <property type="match status" value="1"/>
</dbReference>
<dbReference type="EC" id="2.7.13.3" evidence="2"/>
<dbReference type="Gene3D" id="3.30.450.20">
    <property type="entry name" value="PAS domain"/>
    <property type="match status" value="1"/>
</dbReference>
<dbReference type="PROSITE" id="PS50110">
    <property type="entry name" value="RESPONSE_REGULATORY"/>
    <property type="match status" value="1"/>
</dbReference>
<feature type="domain" description="PAC" evidence="8">
    <location>
        <begin position="220"/>
        <end position="272"/>
    </location>
</feature>
<evidence type="ECO:0000256" key="2">
    <source>
        <dbReference type="ARBA" id="ARBA00012438"/>
    </source>
</evidence>
<dbReference type="CDD" id="cd00130">
    <property type="entry name" value="PAS"/>
    <property type="match status" value="1"/>
</dbReference>
<dbReference type="InterPro" id="IPR003594">
    <property type="entry name" value="HATPase_dom"/>
</dbReference>
<dbReference type="Gene3D" id="3.40.50.2300">
    <property type="match status" value="1"/>
</dbReference>
<evidence type="ECO:0000259" key="7">
    <source>
        <dbReference type="PROSITE" id="PS50112"/>
    </source>
</evidence>
<dbReference type="SUPFAM" id="SSF55874">
    <property type="entry name" value="ATPase domain of HSP90 chaperone/DNA topoisomerase II/histidine kinase"/>
    <property type="match status" value="1"/>
</dbReference>
<feature type="modified residue" description="4-aspartylphosphate" evidence="4">
    <location>
        <position position="604"/>
    </location>
</feature>
<evidence type="ECO:0000313" key="9">
    <source>
        <dbReference type="EMBL" id="XBS88675.1"/>
    </source>
</evidence>
<dbReference type="InterPro" id="IPR005467">
    <property type="entry name" value="His_kinase_dom"/>
</dbReference>
<dbReference type="CDD" id="cd00082">
    <property type="entry name" value="HisKA"/>
    <property type="match status" value="1"/>
</dbReference>
<evidence type="ECO:0000256" key="1">
    <source>
        <dbReference type="ARBA" id="ARBA00000085"/>
    </source>
</evidence>
<dbReference type="EMBL" id="CP157948">
    <property type="protein sequence ID" value="XBS88675.1"/>
    <property type="molecule type" value="Genomic_DNA"/>
</dbReference>
<evidence type="ECO:0000259" key="5">
    <source>
        <dbReference type="PROSITE" id="PS50109"/>
    </source>
</evidence>
<dbReference type="PROSITE" id="PS50109">
    <property type="entry name" value="HIS_KIN"/>
    <property type="match status" value="1"/>
</dbReference>
<gene>
    <name evidence="9" type="ORF">ABNK63_09640</name>
</gene>
<evidence type="ECO:0000259" key="8">
    <source>
        <dbReference type="PROSITE" id="PS50113"/>
    </source>
</evidence>
<accession>A0AAU7QGK4</accession>
<dbReference type="Pfam" id="PF08447">
    <property type="entry name" value="PAS_3"/>
    <property type="match status" value="1"/>
</dbReference>
<dbReference type="InterPro" id="IPR036097">
    <property type="entry name" value="HisK_dim/P_sf"/>
</dbReference>
<dbReference type="InterPro" id="IPR001610">
    <property type="entry name" value="PAC"/>
</dbReference>
<dbReference type="SMART" id="SM00086">
    <property type="entry name" value="PAC"/>
    <property type="match status" value="1"/>
</dbReference>
<reference evidence="9" key="1">
    <citation type="submission" date="2024-06" db="EMBL/GenBank/DDBJ databases">
        <authorList>
            <person name="Sun Y."/>
        </authorList>
    </citation>
    <scope>NUCLEOTIDE SEQUENCE</scope>
    <source>
        <strain evidence="9">IGA1.0</strain>
    </source>
</reference>
<evidence type="ECO:0000259" key="6">
    <source>
        <dbReference type="PROSITE" id="PS50110"/>
    </source>
</evidence>
<dbReference type="GO" id="GO:0005524">
    <property type="term" value="F:ATP binding"/>
    <property type="evidence" value="ECO:0007669"/>
    <property type="project" value="UniProtKB-KW"/>
</dbReference>
<sequence length="678" mass="73458">MIPAFSERALILAPRGRDAHVAAAILAEARLGSHVCPSLDELVRGMEAGAGLAIVTEEHLLQADLHAMANWLAAQPQWSDFPFILLTSRGGIERNPAAHRWLTVLGNVTFLERPFHPTTLVSLAQSALRGRRRQYDARVRLDALYDSEQRFRAAVEAVQGVLWTSNAHGQMEGEQPAWAALTGQRREEYQGHGWTGVLDPRDIDPTLAAWQAAVEERRVFQFEHRLRVANGQWRIFGTRAIPTFHRDGSIVEWVGVHIDVTEQRATEQSLRDLTGTLEQRVREETAARQEALAKLHEAQKLETIGQLTGGVAHDFNNLLMPITGALDLLQRRYGDADARAARLIDGALQSAERAKTLVQRLLGFARRQSLQTQAVDMVALLAGMRDLIRSSIGVAIELRIDSVPGLPKALADPNQLELALLNLCVNARDAMPAGGVLSIVADVVAGGADMAKLAAREYVRVSVIDSGTGMDRETLARAVEPFFSTKETGRGTGLGLSMVHGLAAQLGGHFAITSTPGAGTRVELWLPVASAAAATASQLDARMDRPRPATRSLDILLVDDEQLVRDGIAMLLRELGHRVVEAGGAAEALDKIQNGLQVDVVVTDYKMPRMDGAEMARRLHGWQPQLPVLLITGYSGPAGDTVGLARLAKPFRQADIARALAKLVPAEANAAELGGAQL</sequence>
<dbReference type="FunFam" id="3.30.450.20:FF:000099">
    <property type="entry name" value="Sensory box sensor histidine kinase"/>
    <property type="match status" value="1"/>
</dbReference>
<dbReference type="GO" id="GO:0000155">
    <property type="term" value="F:phosphorelay sensor kinase activity"/>
    <property type="evidence" value="ECO:0007669"/>
    <property type="project" value="InterPro"/>
</dbReference>
<dbReference type="PANTHER" id="PTHR43065:SF42">
    <property type="entry name" value="TWO-COMPONENT SENSOR PPRA"/>
    <property type="match status" value="1"/>
</dbReference>
<dbReference type="Gene3D" id="1.10.287.130">
    <property type="match status" value="1"/>
</dbReference>
<dbReference type="AlphaFoldDB" id="A0AAU7QGK4"/>
<keyword evidence="3 4" id="KW-0597">Phosphoprotein</keyword>
<dbReference type="SMART" id="SM00448">
    <property type="entry name" value="REC"/>
    <property type="match status" value="1"/>
</dbReference>
<evidence type="ECO:0000256" key="3">
    <source>
        <dbReference type="ARBA" id="ARBA00022553"/>
    </source>
</evidence>
<dbReference type="SMART" id="SM00387">
    <property type="entry name" value="HATPase_c"/>
    <property type="match status" value="1"/>
</dbReference>
<dbReference type="InterPro" id="IPR036890">
    <property type="entry name" value="HATPase_C_sf"/>
</dbReference>
<dbReference type="InterPro" id="IPR000700">
    <property type="entry name" value="PAS-assoc_C"/>
</dbReference>
<dbReference type="InterPro" id="IPR001789">
    <property type="entry name" value="Sig_transdc_resp-reg_receiver"/>
</dbReference>
<dbReference type="NCBIfam" id="TIGR00229">
    <property type="entry name" value="sensory_box"/>
    <property type="match status" value="1"/>
</dbReference>
<keyword evidence="9" id="KW-0547">Nucleotide-binding</keyword>
<dbReference type="InterPro" id="IPR003661">
    <property type="entry name" value="HisK_dim/P_dom"/>
</dbReference>
<keyword evidence="9" id="KW-0067">ATP-binding</keyword>
<dbReference type="SUPFAM" id="SSF47384">
    <property type="entry name" value="Homodimeric domain of signal transducing histidine kinase"/>
    <property type="match status" value="1"/>
</dbReference>
<proteinExistence type="predicted"/>
<dbReference type="RefSeq" id="WP_350015490.1">
    <property type="nucleotide sequence ID" value="NZ_CP157948.1"/>
</dbReference>